<dbReference type="SMART" id="SM00582">
    <property type="entry name" value="RPR"/>
    <property type="match status" value="1"/>
</dbReference>
<dbReference type="CDD" id="cd12223">
    <property type="entry name" value="RRM_SR140"/>
    <property type="match status" value="1"/>
</dbReference>
<evidence type="ECO:0008006" key="8">
    <source>
        <dbReference type="Google" id="ProtNLM"/>
    </source>
</evidence>
<dbReference type="PANTHER" id="PTHR23140:SF0">
    <property type="entry name" value="U2 SNRNP-ASSOCIATED SURP MOTIF-CONTAINING PROTEIN"/>
    <property type="match status" value="1"/>
</dbReference>
<dbReference type="InterPro" id="IPR000061">
    <property type="entry name" value="Surp"/>
</dbReference>
<feature type="compositionally biased region" description="Acidic residues" evidence="3">
    <location>
        <begin position="702"/>
        <end position="733"/>
    </location>
</feature>
<evidence type="ECO:0000313" key="7">
    <source>
        <dbReference type="EMBL" id="CAE0678778.1"/>
    </source>
</evidence>
<feature type="region of interest" description="Disordered" evidence="3">
    <location>
        <begin position="26"/>
        <end position="57"/>
    </location>
</feature>
<dbReference type="PROSITE" id="PS51391">
    <property type="entry name" value="CID"/>
    <property type="match status" value="1"/>
</dbReference>
<dbReference type="InterPro" id="IPR008942">
    <property type="entry name" value="ENTH_VHS"/>
</dbReference>
<feature type="region of interest" description="Disordered" evidence="3">
    <location>
        <begin position="212"/>
        <end position="235"/>
    </location>
</feature>
<feature type="compositionally biased region" description="Basic residues" evidence="3">
    <location>
        <begin position="32"/>
        <end position="41"/>
    </location>
</feature>
<sequence>MSQMPWGLQKLKPGVHKTINADKLAKFDRGFQPKRNKYKQKKLLEEQKRKRAQEEAAKAYEDFVESFKVNENETGQAGVSFVEGGTMGGTGGTGRAGLGSGRAGLGSGRGGLGSDRPGLGSSSSGSSSRGGISFVSADDPKPSRSSTKRKTPTGKSSKGMEMINPFASAAQLQTGGRRKKKKKGGQKKKSNMESFLEELKRESQLKEIRKKAGIPEPQPIAPPPVSDKSMGHHDTGDPTTTNIYVGNLSPQITEEFLVREFGRFGDIASVKIMWPRTAEERARNRNCGFVSFMKRPDAEDAIRELQGKEYFGFAMRLGWGKKVTLPSQPLKIPALGESLSAVQDKPLIEQAFEIPSDAPRNEVKPPSDPKVKRLIDRLARYVAICGHIFEKAVMTKEIKNPRFFFLYQAHSPAHIYYRWRVYALSQGDTELKWRTEPFQMLLGGPYWMPPKLEDMQAATAPAEKEREKSPSRRSRRDRERRSRSRERDRRDRRRRGSSRRLRSRERDEFEDRLRGLSLNRTKIAYGMGFALDHAEEAKEIVEIITESLSLDETPIPKKVARLCLVSDILYNSTAPVRNASAYRTEFREHLPKIFKSLHRTYKNIEGRITANAMRERVTKVLRVWQVWSLYPETFVNDLETTFLGKEANQRVVVEPAPEEKKEPKKVNLLGGAYDSDDDDGKDADAANPNKLAGLIPDIDGAPLDEDIDGEPVDDDVDGMPIDDGDDIDGVPVP</sequence>
<feature type="region of interest" description="Disordered" evidence="3">
    <location>
        <begin position="653"/>
        <end position="733"/>
    </location>
</feature>
<feature type="compositionally biased region" description="Basic residues" evidence="3">
    <location>
        <begin position="490"/>
        <end position="503"/>
    </location>
</feature>
<reference evidence="7" key="1">
    <citation type="submission" date="2021-01" db="EMBL/GenBank/DDBJ databases">
        <authorList>
            <person name="Corre E."/>
            <person name="Pelletier E."/>
            <person name="Niang G."/>
            <person name="Scheremetjew M."/>
            <person name="Finn R."/>
            <person name="Kale V."/>
            <person name="Holt S."/>
            <person name="Cochrane G."/>
            <person name="Meng A."/>
            <person name="Brown T."/>
            <person name="Cohen L."/>
        </authorList>
    </citation>
    <scope>NUCLEOTIDE SEQUENCE</scope>
    <source>
        <strain evidence="7">CCCM811</strain>
    </source>
</reference>
<feature type="compositionally biased region" description="Basic and acidic residues" evidence="3">
    <location>
        <begin position="462"/>
        <end position="489"/>
    </location>
</feature>
<dbReference type="GO" id="GO:0003723">
    <property type="term" value="F:RNA binding"/>
    <property type="evidence" value="ECO:0007669"/>
    <property type="project" value="UniProtKB-UniRule"/>
</dbReference>
<evidence type="ECO:0000259" key="4">
    <source>
        <dbReference type="PROSITE" id="PS50102"/>
    </source>
</evidence>
<feature type="compositionally biased region" description="Basic and acidic residues" evidence="3">
    <location>
        <begin position="42"/>
        <end position="57"/>
    </location>
</feature>
<dbReference type="SMART" id="SM00648">
    <property type="entry name" value="SWAP"/>
    <property type="match status" value="1"/>
</dbReference>
<accession>A0A6U3C2M6</accession>
<dbReference type="InterPro" id="IPR000504">
    <property type="entry name" value="RRM_dom"/>
</dbReference>
<dbReference type="SUPFAM" id="SSF54928">
    <property type="entry name" value="RNA-binding domain, RBD"/>
    <property type="match status" value="1"/>
</dbReference>
<evidence type="ECO:0000256" key="1">
    <source>
        <dbReference type="ARBA" id="ARBA00022884"/>
    </source>
</evidence>
<organism evidence="7">
    <name type="scientific">Lotharella globosa</name>
    <dbReference type="NCBI Taxonomy" id="91324"/>
    <lineage>
        <taxon>Eukaryota</taxon>
        <taxon>Sar</taxon>
        <taxon>Rhizaria</taxon>
        <taxon>Cercozoa</taxon>
        <taxon>Chlorarachniophyceae</taxon>
        <taxon>Lotharella</taxon>
    </lineage>
</organism>
<dbReference type="InterPro" id="IPR051485">
    <property type="entry name" value="SR-CTD_assoc_factor"/>
</dbReference>
<dbReference type="GO" id="GO:0006396">
    <property type="term" value="P:RNA processing"/>
    <property type="evidence" value="ECO:0007669"/>
    <property type="project" value="InterPro"/>
</dbReference>
<evidence type="ECO:0000259" key="6">
    <source>
        <dbReference type="PROSITE" id="PS51391"/>
    </source>
</evidence>
<dbReference type="InterPro" id="IPR035979">
    <property type="entry name" value="RBD_domain_sf"/>
</dbReference>
<feature type="region of interest" description="Disordered" evidence="3">
    <location>
        <begin position="456"/>
        <end position="504"/>
    </location>
</feature>
<feature type="region of interest" description="Disordered" evidence="3">
    <location>
        <begin position="79"/>
        <end position="193"/>
    </location>
</feature>
<feature type="compositionally biased region" description="Basic residues" evidence="3">
    <location>
        <begin position="176"/>
        <end position="189"/>
    </location>
</feature>
<feature type="compositionally biased region" description="Low complexity" evidence="3">
    <location>
        <begin position="114"/>
        <end position="131"/>
    </location>
</feature>
<feature type="domain" description="CID" evidence="6">
    <location>
        <begin position="501"/>
        <end position="646"/>
    </location>
</feature>
<dbReference type="SUPFAM" id="SSF48464">
    <property type="entry name" value="ENTH/VHS domain"/>
    <property type="match status" value="1"/>
</dbReference>
<feature type="domain" description="RRM" evidence="4">
    <location>
        <begin position="241"/>
        <end position="322"/>
    </location>
</feature>
<dbReference type="PROSITE" id="PS50102">
    <property type="entry name" value="RRM"/>
    <property type="match status" value="1"/>
</dbReference>
<dbReference type="Gene3D" id="1.10.10.790">
    <property type="entry name" value="Surp module"/>
    <property type="match status" value="1"/>
</dbReference>
<feature type="compositionally biased region" description="Gly residues" evidence="3">
    <location>
        <begin position="85"/>
        <end position="113"/>
    </location>
</feature>
<dbReference type="PANTHER" id="PTHR23140">
    <property type="entry name" value="RNA PROCESSING PROTEIN LD23810P"/>
    <property type="match status" value="1"/>
</dbReference>
<evidence type="ECO:0000256" key="3">
    <source>
        <dbReference type="SAM" id="MobiDB-lite"/>
    </source>
</evidence>
<evidence type="ECO:0000259" key="5">
    <source>
        <dbReference type="PROSITE" id="PS50128"/>
    </source>
</evidence>
<dbReference type="SUPFAM" id="SSF109905">
    <property type="entry name" value="Surp module (SWAP domain)"/>
    <property type="match status" value="1"/>
</dbReference>
<dbReference type="Gene3D" id="1.25.40.90">
    <property type="match status" value="1"/>
</dbReference>
<evidence type="ECO:0000256" key="2">
    <source>
        <dbReference type="PROSITE-ProRule" id="PRU00176"/>
    </source>
</evidence>
<dbReference type="InterPro" id="IPR035967">
    <property type="entry name" value="SWAP/Surp_sf"/>
</dbReference>
<dbReference type="SMART" id="SM00360">
    <property type="entry name" value="RRM"/>
    <property type="match status" value="1"/>
</dbReference>
<keyword evidence="1 2" id="KW-0694">RNA-binding</keyword>
<dbReference type="Pfam" id="PF00076">
    <property type="entry name" value="RRM_1"/>
    <property type="match status" value="1"/>
</dbReference>
<dbReference type="EMBL" id="HBIV01043537">
    <property type="protein sequence ID" value="CAE0678778.1"/>
    <property type="molecule type" value="Transcribed_RNA"/>
</dbReference>
<dbReference type="InterPro" id="IPR012677">
    <property type="entry name" value="Nucleotide-bd_a/b_plait_sf"/>
</dbReference>
<gene>
    <name evidence="7" type="ORF">LGLO00237_LOCUS30560</name>
</gene>
<name>A0A6U3C2M6_9EUKA</name>
<dbReference type="AlphaFoldDB" id="A0A6U3C2M6"/>
<dbReference type="GO" id="GO:0005634">
    <property type="term" value="C:nucleus"/>
    <property type="evidence" value="ECO:0007669"/>
    <property type="project" value="TreeGrafter"/>
</dbReference>
<feature type="domain" description="SURP motif" evidence="5">
    <location>
        <begin position="374"/>
        <end position="417"/>
    </location>
</feature>
<dbReference type="PROSITE" id="PS50128">
    <property type="entry name" value="SURP"/>
    <property type="match status" value="1"/>
</dbReference>
<dbReference type="Pfam" id="PF01805">
    <property type="entry name" value="Surp"/>
    <property type="match status" value="1"/>
</dbReference>
<dbReference type="Gene3D" id="3.30.70.330">
    <property type="match status" value="1"/>
</dbReference>
<dbReference type="Pfam" id="PF04818">
    <property type="entry name" value="CID"/>
    <property type="match status" value="1"/>
</dbReference>
<protein>
    <recommendedName>
        <fullName evidence="8">U2 snRNP-associated SURP motif-containing protein</fullName>
    </recommendedName>
</protein>
<dbReference type="InterPro" id="IPR006569">
    <property type="entry name" value="CID_dom"/>
</dbReference>
<feature type="compositionally biased region" description="Pro residues" evidence="3">
    <location>
        <begin position="216"/>
        <end position="225"/>
    </location>
</feature>
<dbReference type="InterPro" id="IPR035009">
    <property type="entry name" value="SR140_RRM"/>
</dbReference>
<proteinExistence type="predicted"/>